<gene>
    <name evidence="1" type="ORF">GCM10011489_07460</name>
</gene>
<protein>
    <recommendedName>
        <fullName evidence="3">DUF3349 domain-containing protein</fullName>
    </recommendedName>
</protein>
<evidence type="ECO:0008006" key="3">
    <source>
        <dbReference type="Google" id="ProtNLM"/>
    </source>
</evidence>
<reference evidence="1" key="2">
    <citation type="submission" date="2020-09" db="EMBL/GenBank/DDBJ databases">
        <authorList>
            <person name="Sun Q."/>
            <person name="Zhou Y."/>
        </authorList>
    </citation>
    <scope>NUCLEOTIDE SEQUENCE</scope>
    <source>
        <strain evidence="1">CGMCC 1.12827</strain>
    </source>
</reference>
<keyword evidence="2" id="KW-1185">Reference proteome</keyword>
<dbReference type="AlphaFoldDB" id="A0A916WR18"/>
<evidence type="ECO:0000313" key="2">
    <source>
        <dbReference type="Proteomes" id="UP000621454"/>
    </source>
</evidence>
<sequence>MADTPMEHVLNWLRAGYPQGVPPKDYYPLLALLSRSLSEEEITKVVMTVLRESGAVEPVTPEQILMGIEKVTEREPNPDEMHQVAARLAAVGWPLAAPL</sequence>
<name>A0A916WR18_9ACTN</name>
<organism evidence="1 2">
    <name type="scientific">Gordonia jinhuaensis</name>
    <dbReference type="NCBI Taxonomy" id="1517702"/>
    <lineage>
        <taxon>Bacteria</taxon>
        <taxon>Bacillati</taxon>
        <taxon>Actinomycetota</taxon>
        <taxon>Actinomycetes</taxon>
        <taxon>Mycobacteriales</taxon>
        <taxon>Gordoniaceae</taxon>
        <taxon>Gordonia</taxon>
    </lineage>
</organism>
<comment type="caution">
    <text evidence="1">The sequence shown here is derived from an EMBL/GenBank/DDBJ whole genome shotgun (WGS) entry which is preliminary data.</text>
</comment>
<dbReference type="Gene3D" id="6.10.140.2080">
    <property type="match status" value="1"/>
</dbReference>
<evidence type="ECO:0000313" key="1">
    <source>
        <dbReference type="EMBL" id="GGB21780.1"/>
    </source>
</evidence>
<dbReference type="Proteomes" id="UP000621454">
    <property type="component" value="Unassembled WGS sequence"/>
</dbReference>
<dbReference type="Pfam" id="PF11829">
    <property type="entry name" value="DUF3349"/>
    <property type="match status" value="1"/>
</dbReference>
<reference evidence="1" key="1">
    <citation type="journal article" date="2014" name="Int. J. Syst. Evol. Microbiol.">
        <title>Complete genome sequence of Corynebacterium casei LMG S-19264T (=DSM 44701T), isolated from a smear-ripened cheese.</title>
        <authorList>
            <consortium name="US DOE Joint Genome Institute (JGI-PGF)"/>
            <person name="Walter F."/>
            <person name="Albersmeier A."/>
            <person name="Kalinowski J."/>
            <person name="Ruckert C."/>
        </authorList>
    </citation>
    <scope>NUCLEOTIDE SEQUENCE</scope>
    <source>
        <strain evidence="1">CGMCC 1.12827</strain>
    </source>
</reference>
<accession>A0A916WR18</accession>
<dbReference type="Gene3D" id="1.10.10.2390">
    <property type="match status" value="1"/>
</dbReference>
<proteinExistence type="predicted"/>
<dbReference type="InterPro" id="IPR021784">
    <property type="entry name" value="DUF3349"/>
</dbReference>
<dbReference type="EMBL" id="BMGC01000003">
    <property type="protein sequence ID" value="GGB21780.1"/>
    <property type="molecule type" value="Genomic_DNA"/>
</dbReference>